<sequence>MTAKIDMTIIHGAIFWLKRSSPTIWLAPA</sequence>
<dbReference type="Proteomes" id="UP000016842">
    <property type="component" value="Unassembled WGS sequence"/>
</dbReference>
<evidence type="ECO:0000313" key="2">
    <source>
        <dbReference type="Proteomes" id="UP000016842"/>
    </source>
</evidence>
<accession>U4VCL5</accession>
<proteinExistence type="predicted"/>
<protein>
    <submittedName>
        <fullName evidence="1">Uncharacterized protein</fullName>
    </submittedName>
</protein>
<gene>
    <name evidence="1" type="ORF">Q644_14815</name>
</gene>
<dbReference type="AlphaFoldDB" id="U4VCL5"/>
<reference evidence="1 2" key="1">
    <citation type="journal article" date="2014" name="FEMS Microbiol. Lett.">
        <title>Genome sequencing analysis reveals virulence-related gene content of Ochrobactrum intermedium strain 229E, a urease-positive strain isolated from the human gastric niche.</title>
        <authorList>
            <person name="Kulkarni G.J."/>
            <person name="Shetty S."/>
            <person name="Dharne M.S."/>
            <person name="Shouche Y.S."/>
        </authorList>
    </citation>
    <scope>NUCLEOTIDE SEQUENCE [LARGE SCALE GENOMIC DNA]</scope>
    <source>
        <strain evidence="1 2">229E</strain>
    </source>
</reference>
<dbReference type="EMBL" id="ASXJ01000061">
    <property type="protein sequence ID" value="ERM02788.1"/>
    <property type="molecule type" value="Genomic_DNA"/>
</dbReference>
<comment type="caution">
    <text evidence="1">The sequence shown here is derived from an EMBL/GenBank/DDBJ whole genome shotgun (WGS) entry which is preliminary data.</text>
</comment>
<name>U4VCL5_9HYPH</name>
<evidence type="ECO:0000313" key="1">
    <source>
        <dbReference type="EMBL" id="ERM02788.1"/>
    </source>
</evidence>
<organism evidence="1 2">
    <name type="scientific">Brucella intermedia 229E</name>
    <dbReference type="NCBI Taxonomy" id="1337887"/>
    <lineage>
        <taxon>Bacteria</taxon>
        <taxon>Pseudomonadati</taxon>
        <taxon>Pseudomonadota</taxon>
        <taxon>Alphaproteobacteria</taxon>
        <taxon>Hyphomicrobiales</taxon>
        <taxon>Brucellaceae</taxon>
        <taxon>Brucella/Ochrobactrum group</taxon>
        <taxon>Brucella</taxon>
    </lineage>
</organism>